<comment type="caution">
    <text evidence="1">The sequence shown here is derived from an EMBL/GenBank/DDBJ whole genome shotgun (WGS) entry which is preliminary data.</text>
</comment>
<evidence type="ECO:0000313" key="2">
    <source>
        <dbReference type="Proteomes" id="UP000648187"/>
    </source>
</evidence>
<proteinExistence type="predicted"/>
<accession>A0A835L8G9</accession>
<protein>
    <submittedName>
        <fullName evidence="1">Uncharacterized protein</fullName>
    </submittedName>
</protein>
<evidence type="ECO:0000313" key="1">
    <source>
        <dbReference type="EMBL" id="KAF9419016.1"/>
    </source>
</evidence>
<dbReference type="EMBL" id="JACKWZ010000048">
    <property type="protein sequence ID" value="KAF9419016.1"/>
    <property type="molecule type" value="Genomic_DNA"/>
</dbReference>
<organism evidence="1 2">
    <name type="scientific">Spodoptera exigua</name>
    <name type="common">Beet armyworm</name>
    <name type="synonym">Noctua fulgens</name>
    <dbReference type="NCBI Taxonomy" id="7107"/>
    <lineage>
        <taxon>Eukaryota</taxon>
        <taxon>Metazoa</taxon>
        <taxon>Ecdysozoa</taxon>
        <taxon>Arthropoda</taxon>
        <taxon>Hexapoda</taxon>
        <taxon>Insecta</taxon>
        <taxon>Pterygota</taxon>
        <taxon>Neoptera</taxon>
        <taxon>Endopterygota</taxon>
        <taxon>Lepidoptera</taxon>
        <taxon>Glossata</taxon>
        <taxon>Ditrysia</taxon>
        <taxon>Noctuoidea</taxon>
        <taxon>Noctuidae</taxon>
        <taxon>Amphipyrinae</taxon>
        <taxon>Spodoptera</taxon>
    </lineage>
</organism>
<dbReference type="AlphaFoldDB" id="A0A835L8G9"/>
<name>A0A835L8G9_SPOEX</name>
<gene>
    <name evidence="1" type="ORF">HW555_004343</name>
</gene>
<reference evidence="1" key="1">
    <citation type="submission" date="2020-08" db="EMBL/GenBank/DDBJ databases">
        <title>Spodoptera exigua strain:BAW_Kor-Di-RS1 Genome sequencing and assembly.</title>
        <authorList>
            <person name="Kim J."/>
            <person name="Nam H.Y."/>
            <person name="Kwon M."/>
            <person name="Choi J.H."/>
            <person name="Cho S.R."/>
            <person name="Kim G.-H."/>
        </authorList>
    </citation>
    <scope>NUCLEOTIDE SEQUENCE</scope>
    <source>
        <strain evidence="1">BAW_Kor-Di-RS1</strain>
        <tissue evidence="1">Whole-body</tissue>
    </source>
</reference>
<sequence>MDTYLNKTWEARRYCQLLAPARVRIERGGEAASVGARRLEVLRASRRAPNSRSGARGVALT</sequence>
<dbReference type="Proteomes" id="UP000648187">
    <property type="component" value="Unassembled WGS sequence"/>
</dbReference>
<keyword evidence="2" id="KW-1185">Reference proteome</keyword>